<comment type="caution">
    <text evidence="2">The sequence shown here is derived from an EMBL/GenBank/DDBJ whole genome shotgun (WGS) entry which is preliminary data.</text>
</comment>
<feature type="domain" description="Phosphoribosyltransferase" evidence="1">
    <location>
        <begin position="10"/>
        <end position="180"/>
    </location>
</feature>
<evidence type="ECO:0000259" key="1">
    <source>
        <dbReference type="Pfam" id="PF00156"/>
    </source>
</evidence>
<gene>
    <name evidence="2" type="ORF">Maes01_01128</name>
</gene>
<sequence>MEPFTDRSEAGRMLAETLKDLAGREDVILLALPRGGVPVALELARALRVPLDLLLVRKLGVPGHEELAMGAITATARVLNDTVLASCAIPAAALEAETQAQQQELQRRCRRYRGDRPPPALTGKMVVLVDDGIATGATMEAAARAVRAEKPAGLILAVPVAPADTLQRFATLVDRMECLQVPRDFWAIGAWYREFPQLTDEQVLEQLRQAERLAASGSGLGGADSE</sequence>
<keyword evidence="3" id="KW-1185">Reference proteome</keyword>
<evidence type="ECO:0000313" key="2">
    <source>
        <dbReference type="EMBL" id="GAA5524571.1"/>
    </source>
</evidence>
<dbReference type="Gene3D" id="3.30.1310.20">
    <property type="entry name" value="PRTase-like"/>
    <property type="match status" value="1"/>
</dbReference>
<proteinExistence type="predicted"/>
<keyword evidence="2" id="KW-0808">Transferase</keyword>
<dbReference type="RefSeq" id="WP_345549852.1">
    <property type="nucleotide sequence ID" value="NZ_BAABRT010000007.1"/>
</dbReference>
<dbReference type="Pfam" id="PF00156">
    <property type="entry name" value="Pribosyltran"/>
    <property type="match status" value="1"/>
</dbReference>
<dbReference type="InterPro" id="IPR000836">
    <property type="entry name" value="PRTase_dom"/>
</dbReference>
<dbReference type="SUPFAM" id="SSF53271">
    <property type="entry name" value="PRTase-like"/>
    <property type="match status" value="1"/>
</dbReference>
<dbReference type="Proteomes" id="UP001408594">
    <property type="component" value="Unassembled WGS sequence"/>
</dbReference>
<organism evidence="2 3">
    <name type="scientific">Microbulbifer aestuariivivens</name>
    <dbReference type="NCBI Taxonomy" id="1908308"/>
    <lineage>
        <taxon>Bacteria</taxon>
        <taxon>Pseudomonadati</taxon>
        <taxon>Pseudomonadota</taxon>
        <taxon>Gammaproteobacteria</taxon>
        <taxon>Cellvibrionales</taxon>
        <taxon>Microbulbiferaceae</taxon>
        <taxon>Microbulbifer</taxon>
    </lineage>
</organism>
<evidence type="ECO:0000313" key="3">
    <source>
        <dbReference type="Proteomes" id="UP001408594"/>
    </source>
</evidence>
<protein>
    <submittedName>
        <fullName evidence="2">Phosphoribosyl transferase Rv0571c</fullName>
    </submittedName>
</protein>
<accession>A0ABP9WQ63</accession>
<dbReference type="GO" id="GO:0016740">
    <property type="term" value="F:transferase activity"/>
    <property type="evidence" value="ECO:0007669"/>
    <property type="project" value="UniProtKB-KW"/>
</dbReference>
<dbReference type="InterPro" id="IPR029057">
    <property type="entry name" value="PRTase-like"/>
</dbReference>
<dbReference type="EMBL" id="BAABRT010000007">
    <property type="protein sequence ID" value="GAA5524571.1"/>
    <property type="molecule type" value="Genomic_DNA"/>
</dbReference>
<reference evidence="2 3" key="1">
    <citation type="submission" date="2024-02" db="EMBL/GenBank/DDBJ databases">
        <title>Microbulbifer aestuariivivens NBRC 112533.</title>
        <authorList>
            <person name="Ichikawa N."/>
            <person name="Katano-Makiyama Y."/>
            <person name="Hidaka K."/>
        </authorList>
    </citation>
    <scope>NUCLEOTIDE SEQUENCE [LARGE SCALE GENOMIC DNA]</scope>
    <source>
        <strain evidence="2 3">NBRC 112533</strain>
    </source>
</reference>
<dbReference type="CDD" id="cd06223">
    <property type="entry name" value="PRTases_typeI"/>
    <property type="match status" value="1"/>
</dbReference>
<dbReference type="Gene3D" id="3.40.50.2020">
    <property type="match status" value="1"/>
</dbReference>
<name>A0ABP9WQ63_9GAMM</name>